<proteinExistence type="predicted"/>
<gene>
    <name evidence="1" type="ORF">CKAN_00414800</name>
</gene>
<sequence>MEMLSEKKKSCLSLAKALQWNLSNASMNLIVLRSRSDHTGNVQEKRARVYQVDMRARIRGNKGY</sequence>
<evidence type="ECO:0000313" key="2">
    <source>
        <dbReference type="Proteomes" id="UP000283530"/>
    </source>
</evidence>
<dbReference type="AlphaFoldDB" id="A0A443NB45"/>
<dbReference type="Proteomes" id="UP000283530">
    <property type="component" value="Unassembled WGS sequence"/>
</dbReference>
<dbReference type="EMBL" id="QPKB01000002">
    <property type="protein sequence ID" value="RWR75750.1"/>
    <property type="molecule type" value="Genomic_DNA"/>
</dbReference>
<name>A0A443NB45_9MAGN</name>
<reference evidence="1 2" key="1">
    <citation type="journal article" date="2019" name="Nat. Plants">
        <title>Stout camphor tree genome fills gaps in understanding of flowering plant genome evolution.</title>
        <authorList>
            <person name="Chaw S.M."/>
            <person name="Liu Y.C."/>
            <person name="Wu Y.W."/>
            <person name="Wang H.Y."/>
            <person name="Lin C.I."/>
            <person name="Wu C.S."/>
            <person name="Ke H.M."/>
            <person name="Chang L.Y."/>
            <person name="Hsu C.Y."/>
            <person name="Yang H.T."/>
            <person name="Sudianto E."/>
            <person name="Hsu M.H."/>
            <person name="Wu K.P."/>
            <person name="Wang L.N."/>
            <person name="Leebens-Mack J.H."/>
            <person name="Tsai I.J."/>
        </authorList>
    </citation>
    <scope>NUCLEOTIDE SEQUENCE [LARGE SCALE GENOMIC DNA]</scope>
    <source>
        <strain evidence="2">cv. Chaw 1501</strain>
        <tissue evidence="1">Young leaves</tissue>
    </source>
</reference>
<keyword evidence="2" id="KW-1185">Reference proteome</keyword>
<comment type="caution">
    <text evidence="1">The sequence shown here is derived from an EMBL/GenBank/DDBJ whole genome shotgun (WGS) entry which is preliminary data.</text>
</comment>
<evidence type="ECO:0000313" key="1">
    <source>
        <dbReference type="EMBL" id="RWR75750.1"/>
    </source>
</evidence>
<organism evidence="1 2">
    <name type="scientific">Cinnamomum micranthum f. kanehirae</name>
    <dbReference type="NCBI Taxonomy" id="337451"/>
    <lineage>
        <taxon>Eukaryota</taxon>
        <taxon>Viridiplantae</taxon>
        <taxon>Streptophyta</taxon>
        <taxon>Embryophyta</taxon>
        <taxon>Tracheophyta</taxon>
        <taxon>Spermatophyta</taxon>
        <taxon>Magnoliopsida</taxon>
        <taxon>Magnoliidae</taxon>
        <taxon>Laurales</taxon>
        <taxon>Lauraceae</taxon>
        <taxon>Cinnamomum</taxon>
    </lineage>
</organism>
<protein>
    <submittedName>
        <fullName evidence="1">Uncharacterized protein</fullName>
    </submittedName>
</protein>
<accession>A0A443NB45</accession>